<evidence type="ECO:0000313" key="2">
    <source>
        <dbReference type="EMBL" id="SVC81978.1"/>
    </source>
</evidence>
<sequence>MRYFATNKSIFAGIILVILPFLLFWQIWWPNSDDRHVFAQGDFVAQHYPFRSFAAEEIRSGRLPIWDPYTFGGYPAISESQHATFYPLGLWLALVPAPLRFLALEIEAIFHLGLSALFTFLLVKHTVRRGRSA</sequence>
<dbReference type="AlphaFoldDB" id="A0A382QAI9"/>
<keyword evidence="1" id="KW-0812">Transmembrane</keyword>
<dbReference type="EMBL" id="UINC01112793">
    <property type="protein sequence ID" value="SVC81978.1"/>
    <property type="molecule type" value="Genomic_DNA"/>
</dbReference>
<organism evidence="2">
    <name type="scientific">marine metagenome</name>
    <dbReference type="NCBI Taxonomy" id="408172"/>
    <lineage>
        <taxon>unclassified sequences</taxon>
        <taxon>metagenomes</taxon>
        <taxon>ecological metagenomes</taxon>
    </lineage>
</organism>
<accession>A0A382QAI9</accession>
<proteinExistence type="predicted"/>
<keyword evidence="1" id="KW-1133">Transmembrane helix</keyword>
<feature type="transmembrane region" description="Helical" evidence="1">
    <location>
        <begin position="9"/>
        <end position="28"/>
    </location>
</feature>
<reference evidence="2" key="1">
    <citation type="submission" date="2018-05" db="EMBL/GenBank/DDBJ databases">
        <authorList>
            <person name="Lanie J.A."/>
            <person name="Ng W.-L."/>
            <person name="Kazmierczak K.M."/>
            <person name="Andrzejewski T.M."/>
            <person name="Davidsen T.M."/>
            <person name="Wayne K.J."/>
            <person name="Tettelin H."/>
            <person name="Glass J.I."/>
            <person name="Rusch D."/>
            <person name="Podicherti R."/>
            <person name="Tsui H.-C.T."/>
            <person name="Winkler M.E."/>
        </authorList>
    </citation>
    <scope>NUCLEOTIDE SEQUENCE</scope>
</reference>
<name>A0A382QAI9_9ZZZZ</name>
<evidence type="ECO:0000256" key="1">
    <source>
        <dbReference type="SAM" id="Phobius"/>
    </source>
</evidence>
<feature type="non-terminal residue" evidence="2">
    <location>
        <position position="133"/>
    </location>
</feature>
<feature type="transmembrane region" description="Helical" evidence="1">
    <location>
        <begin position="101"/>
        <end position="123"/>
    </location>
</feature>
<protein>
    <recommendedName>
        <fullName evidence="3">Glycosyltransferase RgtA/B/C/D-like domain-containing protein</fullName>
    </recommendedName>
</protein>
<evidence type="ECO:0008006" key="3">
    <source>
        <dbReference type="Google" id="ProtNLM"/>
    </source>
</evidence>
<keyword evidence="1" id="KW-0472">Membrane</keyword>
<gene>
    <name evidence="2" type="ORF">METZ01_LOCUS334832</name>
</gene>